<dbReference type="AlphaFoldDB" id="A0A0D7BC27"/>
<evidence type="ECO:0000313" key="1">
    <source>
        <dbReference type="EMBL" id="KIY67071.1"/>
    </source>
</evidence>
<reference evidence="1 2" key="1">
    <citation type="journal article" date="2015" name="Fungal Genet. Biol.">
        <title>Evolution of novel wood decay mechanisms in Agaricales revealed by the genome sequences of Fistulina hepatica and Cylindrobasidium torrendii.</title>
        <authorList>
            <person name="Floudas D."/>
            <person name="Held B.W."/>
            <person name="Riley R."/>
            <person name="Nagy L.G."/>
            <person name="Koehler G."/>
            <person name="Ransdell A.S."/>
            <person name="Younus H."/>
            <person name="Chow J."/>
            <person name="Chiniquy J."/>
            <person name="Lipzen A."/>
            <person name="Tritt A."/>
            <person name="Sun H."/>
            <person name="Haridas S."/>
            <person name="LaButti K."/>
            <person name="Ohm R.A."/>
            <person name="Kues U."/>
            <person name="Blanchette R.A."/>
            <person name="Grigoriev I.V."/>
            <person name="Minto R.E."/>
            <person name="Hibbett D.S."/>
        </authorList>
    </citation>
    <scope>NUCLEOTIDE SEQUENCE [LARGE SCALE GENOMIC DNA]</scope>
    <source>
        <strain evidence="1 2">FP15055 ss-10</strain>
    </source>
</reference>
<organism evidence="1 2">
    <name type="scientific">Cylindrobasidium torrendii FP15055 ss-10</name>
    <dbReference type="NCBI Taxonomy" id="1314674"/>
    <lineage>
        <taxon>Eukaryota</taxon>
        <taxon>Fungi</taxon>
        <taxon>Dikarya</taxon>
        <taxon>Basidiomycota</taxon>
        <taxon>Agaricomycotina</taxon>
        <taxon>Agaricomycetes</taxon>
        <taxon>Agaricomycetidae</taxon>
        <taxon>Agaricales</taxon>
        <taxon>Marasmiineae</taxon>
        <taxon>Physalacriaceae</taxon>
        <taxon>Cylindrobasidium</taxon>
    </lineage>
</organism>
<keyword evidence="2" id="KW-1185">Reference proteome</keyword>
<evidence type="ECO:0000313" key="2">
    <source>
        <dbReference type="Proteomes" id="UP000054007"/>
    </source>
</evidence>
<sequence length="145" mass="16703">MLVRGYLVSYEEMARILGIAPHNPDNEDDYSRVGFKFVQFVENHKGLEESVRYPDYLDIRSHGYILVATEYAEYSGYRFVDLDKYDQSKLPQREENAHDREIKAAVLDGRQVELPFVTCYKSDGSVTPREIVPKGCIVDVTALVY</sequence>
<protein>
    <submittedName>
        <fullName evidence="1">Uncharacterized protein</fullName>
    </submittedName>
</protein>
<dbReference type="EMBL" id="KN880535">
    <property type="protein sequence ID" value="KIY67071.1"/>
    <property type="molecule type" value="Genomic_DNA"/>
</dbReference>
<dbReference type="Proteomes" id="UP000054007">
    <property type="component" value="Unassembled WGS sequence"/>
</dbReference>
<accession>A0A0D7BC27</accession>
<gene>
    <name evidence="1" type="ORF">CYLTODRAFT_454768</name>
</gene>
<proteinExistence type="predicted"/>
<name>A0A0D7BC27_9AGAR</name>